<dbReference type="Pfam" id="PF04304">
    <property type="entry name" value="DUF454"/>
    <property type="match status" value="1"/>
</dbReference>
<name>A0A9D9NG55_9BACT</name>
<evidence type="ECO:0000256" key="1">
    <source>
        <dbReference type="SAM" id="Phobius"/>
    </source>
</evidence>
<gene>
    <name evidence="2" type="ORF">IAB81_03290</name>
</gene>
<comment type="caution">
    <text evidence="2">The sequence shown here is derived from an EMBL/GenBank/DDBJ whole genome shotgun (WGS) entry which is preliminary data.</text>
</comment>
<dbReference type="PIRSF" id="PIRSF016789">
    <property type="entry name" value="DUF454"/>
    <property type="match status" value="1"/>
</dbReference>
<dbReference type="InterPro" id="IPR007401">
    <property type="entry name" value="DUF454"/>
</dbReference>
<keyword evidence="1" id="KW-0812">Transmembrane</keyword>
<evidence type="ECO:0000313" key="3">
    <source>
        <dbReference type="Proteomes" id="UP000823604"/>
    </source>
</evidence>
<evidence type="ECO:0000313" key="2">
    <source>
        <dbReference type="EMBL" id="MBO8472636.1"/>
    </source>
</evidence>
<protein>
    <submittedName>
        <fullName evidence="2">YbaN family protein</fullName>
    </submittedName>
</protein>
<accession>A0A9D9NG55</accession>
<reference evidence="2" key="1">
    <citation type="submission" date="2020-10" db="EMBL/GenBank/DDBJ databases">
        <authorList>
            <person name="Gilroy R."/>
        </authorList>
    </citation>
    <scope>NUCLEOTIDE SEQUENCE</scope>
    <source>
        <strain evidence="2">B1-8020</strain>
    </source>
</reference>
<feature type="transmembrane region" description="Helical" evidence="1">
    <location>
        <begin position="104"/>
        <end position="122"/>
    </location>
</feature>
<dbReference type="GO" id="GO:0005886">
    <property type="term" value="C:plasma membrane"/>
    <property type="evidence" value="ECO:0007669"/>
    <property type="project" value="TreeGrafter"/>
</dbReference>
<sequence>MSGKGVRKVLYIGCGTVCTILALAGVVLPGLPTTPFLLLASWLFVRSSPLLHARLESSGLFGPYLKRYRERGGVTAKGKTMIVILMLSVVAVSCIFFLESSVLRLIVASAGIAGTICVIFFVPGASCNGDHL</sequence>
<feature type="transmembrane region" description="Helical" evidence="1">
    <location>
        <begin position="9"/>
        <end position="30"/>
    </location>
</feature>
<dbReference type="AlphaFoldDB" id="A0A9D9NG55"/>
<dbReference type="PANTHER" id="PTHR35813">
    <property type="entry name" value="INNER MEMBRANE PROTEIN YBAN"/>
    <property type="match status" value="1"/>
</dbReference>
<dbReference type="Proteomes" id="UP000823604">
    <property type="component" value="Unassembled WGS sequence"/>
</dbReference>
<dbReference type="PANTHER" id="PTHR35813:SF1">
    <property type="entry name" value="INNER MEMBRANE PROTEIN YBAN"/>
    <property type="match status" value="1"/>
</dbReference>
<keyword evidence="1" id="KW-1133">Transmembrane helix</keyword>
<reference evidence="2" key="2">
    <citation type="journal article" date="2021" name="PeerJ">
        <title>Extensive microbial diversity within the chicken gut microbiome revealed by metagenomics and culture.</title>
        <authorList>
            <person name="Gilroy R."/>
            <person name="Ravi A."/>
            <person name="Getino M."/>
            <person name="Pursley I."/>
            <person name="Horton D.L."/>
            <person name="Alikhan N.F."/>
            <person name="Baker D."/>
            <person name="Gharbi K."/>
            <person name="Hall N."/>
            <person name="Watson M."/>
            <person name="Adriaenssens E.M."/>
            <person name="Foster-Nyarko E."/>
            <person name="Jarju S."/>
            <person name="Secka A."/>
            <person name="Antonio M."/>
            <person name="Oren A."/>
            <person name="Chaudhuri R.R."/>
            <person name="La Ragione R."/>
            <person name="Hildebrand F."/>
            <person name="Pallen M.J."/>
        </authorList>
    </citation>
    <scope>NUCLEOTIDE SEQUENCE</scope>
    <source>
        <strain evidence="2">B1-8020</strain>
    </source>
</reference>
<dbReference type="EMBL" id="JADIMA010000033">
    <property type="protein sequence ID" value="MBO8472636.1"/>
    <property type="molecule type" value="Genomic_DNA"/>
</dbReference>
<proteinExistence type="predicted"/>
<keyword evidence="1" id="KW-0472">Membrane</keyword>
<organism evidence="2 3">
    <name type="scientific">Candidatus Merdivivens pullicola</name>
    <dbReference type="NCBI Taxonomy" id="2840872"/>
    <lineage>
        <taxon>Bacteria</taxon>
        <taxon>Pseudomonadati</taxon>
        <taxon>Bacteroidota</taxon>
        <taxon>Bacteroidia</taxon>
        <taxon>Bacteroidales</taxon>
        <taxon>Muribaculaceae</taxon>
        <taxon>Muribaculaceae incertae sedis</taxon>
        <taxon>Candidatus Merdivivens</taxon>
    </lineage>
</organism>
<feature type="transmembrane region" description="Helical" evidence="1">
    <location>
        <begin position="76"/>
        <end position="98"/>
    </location>
</feature>